<name>A0AAW7MLF0_9BURK</name>
<dbReference type="EMBL" id="QAID01000035">
    <property type="protein sequence ID" value="MDN4578155.1"/>
    <property type="molecule type" value="Genomic_DNA"/>
</dbReference>
<organism evidence="2 5">
    <name type="scientific">Pandoraea cepalis</name>
    <dbReference type="NCBI Taxonomy" id="2508294"/>
    <lineage>
        <taxon>Bacteria</taxon>
        <taxon>Pseudomonadati</taxon>
        <taxon>Pseudomonadota</taxon>
        <taxon>Betaproteobacteria</taxon>
        <taxon>Burkholderiales</taxon>
        <taxon>Burkholderiaceae</taxon>
        <taxon>Pandoraea</taxon>
    </lineage>
</organism>
<keyword evidence="4" id="KW-1185">Reference proteome</keyword>
<dbReference type="EMBL" id="QAIC01000037">
    <property type="protein sequence ID" value="MDN4573613.1"/>
    <property type="molecule type" value="Genomic_DNA"/>
</dbReference>
<sequence length="105" mass="10979">MYDRAKATWQEHREQFSDALPGRSTFTDWVAASLVAFGERDAGEQAAHVVAYMNAENARRAAASIANTAAPDSIAAPAASPGVGAAGESPFDFNSLHELSGEATP</sequence>
<evidence type="ECO:0000313" key="5">
    <source>
        <dbReference type="Proteomes" id="UP001172791"/>
    </source>
</evidence>
<accession>A0AAW7MLF0</accession>
<evidence type="ECO:0000313" key="4">
    <source>
        <dbReference type="Proteomes" id="UP001172788"/>
    </source>
</evidence>
<evidence type="ECO:0000313" key="3">
    <source>
        <dbReference type="EMBL" id="MDN4578155.1"/>
    </source>
</evidence>
<evidence type="ECO:0000256" key="1">
    <source>
        <dbReference type="SAM" id="MobiDB-lite"/>
    </source>
</evidence>
<feature type="region of interest" description="Disordered" evidence="1">
    <location>
        <begin position="74"/>
        <end position="105"/>
    </location>
</feature>
<reference evidence="2" key="1">
    <citation type="submission" date="2018-04" db="EMBL/GenBank/DDBJ databases">
        <authorList>
            <person name="Jy Z."/>
        </authorList>
    </citation>
    <scope>NUCLEOTIDE SEQUENCE</scope>
    <source>
        <strain evidence="3">AS13</strain>
        <strain evidence="2">LA18</strain>
    </source>
</reference>
<dbReference type="Proteomes" id="UP001172788">
    <property type="component" value="Unassembled WGS sequence"/>
</dbReference>
<proteinExistence type="predicted"/>
<dbReference type="AlphaFoldDB" id="A0AAW7MLF0"/>
<dbReference type="Proteomes" id="UP001172791">
    <property type="component" value="Unassembled WGS sequence"/>
</dbReference>
<feature type="compositionally biased region" description="Low complexity" evidence="1">
    <location>
        <begin position="74"/>
        <end position="90"/>
    </location>
</feature>
<protein>
    <submittedName>
        <fullName evidence="2">Uncharacterized protein</fullName>
    </submittedName>
</protein>
<comment type="caution">
    <text evidence="2">The sequence shown here is derived from an EMBL/GenBank/DDBJ whole genome shotgun (WGS) entry which is preliminary data.</text>
</comment>
<gene>
    <name evidence="2" type="ORF">DBA34_10120</name>
    <name evidence="3" type="ORF">DBB29_08500</name>
</gene>
<evidence type="ECO:0000313" key="2">
    <source>
        <dbReference type="EMBL" id="MDN4573613.1"/>
    </source>
</evidence>